<dbReference type="AlphaFoldDB" id="A0A1H2QCM3"/>
<dbReference type="EMBL" id="FNNE01000001">
    <property type="protein sequence ID" value="SDW04906.1"/>
    <property type="molecule type" value="Genomic_DNA"/>
</dbReference>
<evidence type="ECO:0000259" key="9">
    <source>
        <dbReference type="PROSITE" id="PS50076"/>
    </source>
</evidence>
<dbReference type="Gene3D" id="1.10.287.110">
    <property type="entry name" value="DnaJ domain"/>
    <property type="match status" value="1"/>
</dbReference>
<dbReference type="Proteomes" id="UP000199675">
    <property type="component" value="Unassembled WGS sequence"/>
</dbReference>
<dbReference type="STRING" id="488533.SAMN04487960_101189"/>
<evidence type="ECO:0000256" key="2">
    <source>
        <dbReference type="ARBA" id="ARBA00022692"/>
    </source>
</evidence>
<accession>A0A1H2QCM3</accession>
<evidence type="ECO:0000256" key="8">
    <source>
        <dbReference type="SAM" id="Phobius"/>
    </source>
</evidence>
<evidence type="ECO:0000256" key="7">
    <source>
        <dbReference type="SAM" id="MobiDB-lite"/>
    </source>
</evidence>
<gene>
    <name evidence="10" type="ORF">SAMN04487960_101189</name>
</gene>
<evidence type="ECO:0000256" key="3">
    <source>
        <dbReference type="ARBA" id="ARBA00022989"/>
    </source>
</evidence>
<organism evidence="10 11">
    <name type="scientific">Marinobacter mobilis</name>
    <dbReference type="NCBI Taxonomy" id="488533"/>
    <lineage>
        <taxon>Bacteria</taxon>
        <taxon>Pseudomonadati</taxon>
        <taxon>Pseudomonadota</taxon>
        <taxon>Gammaproteobacteria</taxon>
        <taxon>Pseudomonadales</taxon>
        <taxon>Marinobacteraceae</taxon>
        <taxon>Marinobacter</taxon>
    </lineage>
</organism>
<comment type="subcellular location">
    <subcellularLocation>
        <location evidence="1">Membrane</location>
        <topology evidence="1">Single-pass membrane protein</topology>
    </subcellularLocation>
</comment>
<evidence type="ECO:0000313" key="10">
    <source>
        <dbReference type="EMBL" id="SDW04906.1"/>
    </source>
</evidence>
<dbReference type="GO" id="GO:0016020">
    <property type="term" value="C:membrane"/>
    <property type="evidence" value="ECO:0007669"/>
    <property type="project" value="UniProtKB-SubCell"/>
</dbReference>
<comment type="similarity">
    <text evidence="6">Belongs to the TIM14 family.</text>
</comment>
<feature type="region of interest" description="Disordered" evidence="7">
    <location>
        <begin position="87"/>
        <end position="106"/>
    </location>
</feature>
<feature type="domain" description="J" evidence="9">
    <location>
        <begin position="112"/>
        <end position="165"/>
    </location>
</feature>
<keyword evidence="5" id="KW-0143">Chaperone</keyword>
<sequence>MHWILGIALTVLVFWGLKQWGAMSAEQRKRNGWKLVLIGFAGVLLVLVLTGRIHVITAAIAGLLPLLKKLPALLRYLPSLSRYQHQRQQEQEKRGAGRREQAASSATMTVREACEVLGVDESCSRDEVIMAHRRLMQKLHPDRGGNDYLAAKVNEAKVVLLARHH</sequence>
<dbReference type="PANTHER" id="PTHR12763:SF28">
    <property type="entry name" value="GEO10507P1-RELATED"/>
    <property type="match status" value="1"/>
</dbReference>
<dbReference type="OrthoDB" id="9811070at2"/>
<reference evidence="10 11" key="1">
    <citation type="submission" date="2016-10" db="EMBL/GenBank/DDBJ databases">
        <authorList>
            <person name="de Groot N.N."/>
        </authorList>
    </citation>
    <scope>NUCLEOTIDE SEQUENCE [LARGE SCALE GENOMIC DNA]</scope>
    <source>
        <strain evidence="10 11">CGMCC 1.7059</strain>
    </source>
</reference>
<evidence type="ECO:0000313" key="11">
    <source>
        <dbReference type="Proteomes" id="UP000199675"/>
    </source>
</evidence>
<evidence type="ECO:0000256" key="5">
    <source>
        <dbReference type="ARBA" id="ARBA00023186"/>
    </source>
</evidence>
<dbReference type="PANTHER" id="PTHR12763">
    <property type="match status" value="1"/>
</dbReference>
<protein>
    <recommendedName>
        <fullName evidence="9">J domain-containing protein</fullName>
    </recommendedName>
</protein>
<dbReference type="InterPro" id="IPR001623">
    <property type="entry name" value="DnaJ_domain"/>
</dbReference>
<name>A0A1H2QCM3_9GAMM</name>
<evidence type="ECO:0000256" key="1">
    <source>
        <dbReference type="ARBA" id="ARBA00004167"/>
    </source>
</evidence>
<keyword evidence="3 8" id="KW-1133">Transmembrane helix</keyword>
<dbReference type="CDD" id="cd06257">
    <property type="entry name" value="DnaJ"/>
    <property type="match status" value="1"/>
</dbReference>
<feature type="compositionally biased region" description="Basic and acidic residues" evidence="7">
    <location>
        <begin position="87"/>
        <end position="101"/>
    </location>
</feature>
<keyword evidence="2 8" id="KW-0812">Transmembrane</keyword>
<dbReference type="InterPro" id="IPR036869">
    <property type="entry name" value="J_dom_sf"/>
</dbReference>
<dbReference type="RefSeq" id="WP_091811071.1">
    <property type="nucleotide sequence ID" value="NZ_FNNE01000001.1"/>
</dbReference>
<proteinExistence type="inferred from homology"/>
<dbReference type="SUPFAM" id="SSF46565">
    <property type="entry name" value="Chaperone J-domain"/>
    <property type="match status" value="1"/>
</dbReference>
<evidence type="ECO:0000256" key="4">
    <source>
        <dbReference type="ARBA" id="ARBA00023136"/>
    </source>
</evidence>
<keyword evidence="4 8" id="KW-0472">Membrane</keyword>
<evidence type="ECO:0000256" key="6">
    <source>
        <dbReference type="ARBA" id="ARBA00038105"/>
    </source>
</evidence>
<keyword evidence="11" id="KW-1185">Reference proteome</keyword>
<feature type="transmembrane region" description="Helical" evidence="8">
    <location>
        <begin position="40"/>
        <end position="67"/>
    </location>
</feature>
<dbReference type="PROSITE" id="PS50076">
    <property type="entry name" value="DNAJ_2"/>
    <property type="match status" value="1"/>
</dbReference>
<dbReference type="SMART" id="SM00271">
    <property type="entry name" value="DnaJ"/>
    <property type="match status" value="1"/>
</dbReference>